<accession>A0AAW0MSR3</accession>
<organism evidence="2 3">
    <name type="scientific">Mugilogobius chulae</name>
    <name type="common">yellowstripe goby</name>
    <dbReference type="NCBI Taxonomy" id="88201"/>
    <lineage>
        <taxon>Eukaryota</taxon>
        <taxon>Metazoa</taxon>
        <taxon>Chordata</taxon>
        <taxon>Craniata</taxon>
        <taxon>Vertebrata</taxon>
        <taxon>Euteleostomi</taxon>
        <taxon>Actinopterygii</taxon>
        <taxon>Neopterygii</taxon>
        <taxon>Teleostei</taxon>
        <taxon>Neoteleostei</taxon>
        <taxon>Acanthomorphata</taxon>
        <taxon>Gobiaria</taxon>
        <taxon>Gobiiformes</taxon>
        <taxon>Gobioidei</taxon>
        <taxon>Gobiidae</taxon>
        <taxon>Gobionellinae</taxon>
        <taxon>Mugilogobius</taxon>
    </lineage>
</organism>
<proteinExistence type="predicted"/>
<dbReference type="Proteomes" id="UP001460270">
    <property type="component" value="Unassembled WGS sequence"/>
</dbReference>
<evidence type="ECO:0000313" key="3">
    <source>
        <dbReference type="Proteomes" id="UP001460270"/>
    </source>
</evidence>
<evidence type="ECO:0000313" key="2">
    <source>
        <dbReference type="EMBL" id="KAK7879673.1"/>
    </source>
</evidence>
<dbReference type="EMBL" id="JBBPFD010000216">
    <property type="protein sequence ID" value="KAK7879673.1"/>
    <property type="molecule type" value="Genomic_DNA"/>
</dbReference>
<name>A0AAW0MSR3_9GOBI</name>
<feature type="region of interest" description="Disordered" evidence="1">
    <location>
        <begin position="16"/>
        <end position="78"/>
    </location>
</feature>
<gene>
    <name evidence="2" type="ORF">WMY93_033609</name>
</gene>
<keyword evidence="3" id="KW-1185">Reference proteome</keyword>
<dbReference type="AlphaFoldDB" id="A0AAW0MSR3"/>
<reference evidence="3" key="1">
    <citation type="submission" date="2024-04" db="EMBL/GenBank/DDBJ databases">
        <title>Salinicola lusitanus LLJ914,a marine bacterium isolated from the Okinawa Trough.</title>
        <authorList>
            <person name="Li J."/>
        </authorList>
    </citation>
    <scope>NUCLEOTIDE SEQUENCE [LARGE SCALE GENOMIC DNA]</scope>
</reference>
<sequence length="134" mass="14672">MRKCFARGHKCKCFVEPGDGETSAGSGERSAAEAEGQENREETPLVRYGRSGVLSGPGGFSGQTLVSKRRAEDESEAEGVLIHSDMDQIQRSREEVEERPQCHHVLTFSSRSPHVLLFLFSTASVSSPAELLYS</sequence>
<feature type="compositionally biased region" description="Low complexity" evidence="1">
    <location>
        <begin position="20"/>
        <end position="29"/>
    </location>
</feature>
<evidence type="ECO:0000256" key="1">
    <source>
        <dbReference type="SAM" id="MobiDB-lite"/>
    </source>
</evidence>
<protein>
    <submittedName>
        <fullName evidence="2">Uncharacterized protein</fullName>
    </submittedName>
</protein>
<comment type="caution">
    <text evidence="2">The sequence shown here is derived from an EMBL/GenBank/DDBJ whole genome shotgun (WGS) entry which is preliminary data.</text>
</comment>